<dbReference type="RefSeq" id="WP_203670916.1">
    <property type="nucleotide sequence ID" value="NZ_BONP01000002.1"/>
</dbReference>
<keyword evidence="3" id="KW-0812">Transmembrane</keyword>
<evidence type="ECO:0000256" key="1">
    <source>
        <dbReference type="SAM" id="Coils"/>
    </source>
</evidence>
<keyword evidence="1" id="KW-0175">Coiled coil</keyword>
<keyword evidence="5" id="KW-1185">Reference proteome</keyword>
<evidence type="ECO:0000313" key="4">
    <source>
        <dbReference type="EMBL" id="GIG38809.1"/>
    </source>
</evidence>
<keyword evidence="3" id="KW-1133">Transmembrane helix</keyword>
<evidence type="ECO:0000256" key="2">
    <source>
        <dbReference type="SAM" id="MobiDB-lite"/>
    </source>
</evidence>
<proteinExistence type="predicted"/>
<accession>A0ABQ4DHH4</accession>
<sequence>MSDNPFSGWIQESDYAQSRRLSALTDDVSRLRSSLSYQNATAAAMRSDLASLRGSIETRLVRLTAAFDAFVELSSLRDQLSLVAGPALVRQATRARLVALGTAPAGGGPVLDVVGAPPAPGYWLADALGALGPDDDGAADRAAAIDQPRTATFLTVAGAASGRADLVARWAGDALGTLDPAHPVTRAQRAVWIAAAEGRLGDDARATLLERLRAAVAALPAATVEEQVAAWTTHVGGAARPGTSSSRPAEAVTAQVRQAVTSLAALRTLVDRPDEGAPAAAAGTPGADEAADDAADDAADATIDELVAVLRALVDEGAEEERELMTRVAELEAVVTGKDAPGPSWNTPVGDLLTLLREDALGRHDATGAAARDACTPWLLALADTYLADSDLAAPDHVEASAMGVVLRARATGTVEGLDAALERARTPQRPRTARDTWTTVAAAGGAVLLGVAAAVDGSDLRWVYGIVAVALAITAVTGIARQLQRSREETTRAARSVEFVEREAARLQTQVTEAARIVEALREDAREHHAHVVAACGRPATGTWVDTPADPPAVTDAPVDA</sequence>
<evidence type="ECO:0000313" key="5">
    <source>
        <dbReference type="Proteomes" id="UP000614741"/>
    </source>
</evidence>
<dbReference type="Proteomes" id="UP000614741">
    <property type="component" value="Unassembled WGS sequence"/>
</dbReference>
<organism evidence="4 5">
    <name type="scientific">Cellulomonas phragmiteti</name>
    <dbReference type="NCBI Taxonomy" id="478780"/>
    <lineage>
        <taxon>Bacteria</taxon>
        <taxon>Bacillati</taxon>
        <taxon>Actinomycetota</taxon>
        <taxon>Actinomycetes</taxon>
        <taxon>Micrococcales</taxon>
        <taxon>Cellulomonadaceae</taxon>
        <taxon>Cellulomonas</taxon>
    </lineage>
</organism>
<evidence type="ECO:0000256" key="3">
    <source>
        <dbReference type="SAM" id="Phobius"/>
    </source>
</evidence>
<dbReference type="EMBL" id="BONP01000002">
    <property type="protein sequence ID" value="GIG38809.1"/>
    <property type="molecule type" value="Genomic_DNA"/>
</dbReference>
<feature type="coiled-coil region" evidence="1">
    <location>
        <begin position="498"/>
        <end position="525"/>
    </location>
</feature>
<protein>
    <submittedName>
        <fullName evidence="4">Uncharacterized protein</fullName>
    </submittedName>
</protein>
<name>A0ABQ4DHH4_9CELL</name>
<feature type="region of interest" description="Disordered" evidence="2">
    <location>
        <begin position="271"/>
        <end position="296"/>
    </location>
</feature>
<feature type="transmembrane region" description="Helical" evidence="3">
    <location>
        <begin position="438"/>
        <end position="456"/>
    </location>
</feature>
<gene>
    <name evidence="4" type="ORF">Cph01nite_05710</name>
</gene>
<feature type="compositionally biased region" description="Low complexity" evidence="2">
    <location>
        <begin position="276"/>
        <end position="288"/>
    </location>
</feature>
<feature type="transmembrane region" description="Helical" evidence="3">
    <location>
        <begin position="462"/>
        <end position="481"/>
    </location>
</feature>
<reference evidence="4 5" key="1">
    <citation type="submission" date="2021-01" db="EMBL/GenBank/DDBJ databases">
        <title>Whole genome shotgun sequence of Cellulomonas phragmiteti NBRC 110785.</title>
        <authorList>
            <person name="Komaki H."/>
            <person name="Tamura T."/>
        </authorList>
    </citation>
    <scope>NUCLEOTIDE SEQUENCE [LARGE SCALE GENOMIC DNA]</scope>
    <source>
        <strain evidence="4 5">NBRC 110785</strain>
    </source>
</reference>
<keyword evidence="3" id="KW-0472">Membrane</keyword>
<comment type="caution">
    <text evidence="4">The sequence shown here is derived from an EMBL/GenBank/DDBJ whole genome shotgun (WGS) entry which is preliminary data.</text>
</comment>